<gene>
    <name evidence="1" type="ORF">SDC9_189392</name>
</gene>
<dbReference type="AlphaFoldDB" id="A0A645HSC4"/>
<protein>
    <submittedName>
        <fullName evidence="1">Uncharacterized protein</fullName>
    </submittedName>
</protein>
<reference evidence="1" key="1">
    <citation type="submission" date="2019-08" db="EMBL/GenBank/DDBJ databases">
        <authorList>
            <person name="Kucharzyk K."/>
            <person name="Murdoch R.W."/>
            <person name="Higgins S."/>
            <person name="Loffler F."/>
        </authorList>
    </citation>
    <scope>NUCLEOTIDE SEQUENCE</scope>
</reference>
<name>A0A645HSC4_9ZZZZ</name>
<accession>A0A645HSC4</accession>
<dbReference type="EMBL" id="VSSQ01099144">
    <property type="protein sequence ID" value="MPN41837.1"/>
    <property type="molecule type" value="Genomic_DNA"/>
</dbReference>
<organism evidence="1">
    <name type="scientific">bioreactor metagenome</name>
    <dbReference type="NCBI Taxonomy" id="1076179"/>
    <lineage>
        <taxon>unclassified sequences</taxon>
        <taxon>metagenomes</taxon>
        <taxon>ecological metagenomes</taxon>
    </lineage>
</organism>
<evidence type="ECO:0000313" key="1">
    <source>
        <dbReference type="EMBL" id="MPN41837.1"/>
    </source>
</evidence>
<comment type="caution">
    <text evidence="1">The sequence shown here is derived from an EMBL/GenBank/DDBJ whole genome shotgun (WGS) entry which is preliminary data.</text>
</comment>
<sequence length="49" mass="5419">MKGTNAPQTLAMPFTPKSITKAVSRAITIPVIYFETEYVSLISIEIEFA</sequence>
<proteinExistence type="predicted"/>